<gene>
    <name evidence="1" type="ORF">Pint_04334</name>
</gene>
<dbReference type="Proteomes" id="UP001163603">
    <property type="component" value="Chromosome 3"/>
</dbReference>
<comment type="caution">
    <text evidence="1">The sequence shown here is derived from an EMBL/GenBank/DDBJ whole genome shotgun (WGS) entry which is preliminary data.</text>
</comment>
<protein>
    <submittedName>
        <fullName evidence="1">Uncharacterized protein</fullName>
    </submittedName>
</protein>
<keyword evidence="2" id="KW-1185">Reference proteome</keyword>
<dbReference type="EMBL" id="CM047738">
    <property type="protein sequence ID" value="KAJ0044671.1"/>
    <property type="molecule type" value="Genomic_DNA"/>
</dbReference>
<proteinExistence type="predicted"/>
<evidence type="ECO:0000313" key="1">
    <source>
        <dbReference type="EMBL" id="KAJ0044671.1"/>
    </source>
</evidence>
<evidence type="ECO:0000313" key="2">
    <source>
        <dbReference type="Proteomes" id="UP001163603"/>
    </source>
</evidence>
<accession>A0ACC0Z0B5</accession>
<name>A0ACC0Z0B5_9ROSI</name>
<sequence>MKFLLELVSCCGSPEAGGASPVAERVEPRVEETRSLMRRSYRRKRRGRSSGSGGASAEEWKPSLCSISEDFVMDRTKSERERSFKRKNGGSQRDKARVRSCSRDFGQNSGPSIIPAFSATPFMF</sequence>
<organism evidence="1 2">
    <name type="scientific">Pistacia integerrima</name>
    <dbReference type="NCBI Taxonomy" id="434235"/>
    <lineage>
        <taxon>Eukaryota</taxon>
        <taxon>Viridiplantae</taxon>
        <taxon>Streptophyta</taxon>
        <taxon>Embryophyta</taxon>
        <taxon>Tracheophyta</taxon>
        <taxon>Spermatophyta</taxon>
        <taxon>Magnoliopsida</taxon>
        <taxon>eudicotyledons</taxon>
        <taxon>Gunneridae</taxon>
        <taxon>Pentapetalae</taxon>
        <taxon>rosids</taxon>
        <taxon>malvids</taxon>
        <taxon>Sapindales</taxon>
        <taxon>Anacardiaceae</taxon>
        <taxon>Pistacia</taxon>
    </lineage>
</organism>
<reference evidence="2" key="1">
    <citation type="journal article" date="2023" name="G3 (Bethesda)">
        <title>Genome assembly and association tests identify interacting loci associated with vigor, precocity, and sex in interspecific pistachio rootstocks.</title>
        <authorList>
            <person name="Palmer W."/>
            <person name="Jacygrad E."/>
            <person name="Sagayaradj S."/>
            <person name="Cavanaugh K."/>
            <person name="Han R."/>
            <person name="Bertier L."/>
            <person name="Beede B."/>
            <person name="Kafkas S."/>
            <person name="Golino D."/>
            <person name="Preece J."/>
            <person name="Michelmore R."/>
        </authorList>
    </citation>
    <scope>NUCLEOTIDE SEQUENCE [LARGE SCALE GENOMIC DNA]</scope>
</reference>